<keyword evidence="1" id="KW-0812">Transmembrane</keyword>
<dbReference type="Proteomes" id="UP000190867">
    <property type="component" value="Unassembled WGS sequence"/>
</dbReference>
<protein>
    <recommendedName>
        <fullName evidence="4">DUF998 domain-containing protein</fullName>
    </recommendedName>
</protein>
<feature type="transmembrane region" description="Helical" evidence="1">
    <location>
        <begin position="177"/>
        <end position="198"/>
    </location>
</feature>
<keyword evidence="1" id="KW-1133">Transmembrane helix</keyword>
<comment type="caution">
    <text evidence="2">The sequence shown here is derived from an EMBL/GenBank/DDBJ whole genome shotgun (WGS) entry which is preliminary data.</text>
</comment>
<dbReference type="AlphaFoldDB" id="A0A1T0AUD4"/>
<evidence type="ECO:0008006" key="4">
    <source>
        <dbReference type="Google" id="ProtNLM"/>
    </source>
</evidence>
<feature type="transmembrane region" description="Helical" evidence="1">
    <location>
        <begin position="115"/>
        <end position="136"/>
    </location>
</feature>
<feature type="transmembrane region" description="Helical" evidence="1">
    <location>
        <begin position="240"/>
        <end position="257"/>
    </location>
</feature>
<keyword evidence="3" id="KW-1185">Reference proteome</keyword>
<accession>A0A1T0AUD4</accession>
<reference evidence="2 3" key="1">
    <citation type="submission" date="2017-02" db="EMBL/GenBank/DDBJ databases">
        <title>Draft genome sequence of Haemophilus paracuniculus CCUG 43573 type strain.</title>
        <authorList>
            <person name="Engstrom-Jakobsson H."/>
            <person name="Salva-Serra F."/>
            <person name="Thorell K."/>
            <person name="Gonzales-Siles L."/>
            <person name="Karlsson R."/>
            <person name="Boulund F."/>
            <person name="Engstrand L."/>
            <person name="Kristiansson E."/>
            <person name="Moore E."/>
        </authorList>
    </citation>
    <scope>NUCLEOTIDE SEQUENCE [LARGE SCALE GENOMIC DNA]</scope>
    <source>
        <strain evidence="2 3">CCUG 43573</strain>
    </source>
</reference>
<feature type="transmembrane region" description="Helical" evidence="1">
    <location>
        <begin position="55"/>
        <end position="73"/>
    </location>
</feature>
<keyword evidence="1" id="KW-0472">Membrane</keyword>
<proteinExistence type="predicted"/>
<name>A0A1T0AUD4_9PAST</name>
<evidence type="ECO:0000256" key="1">
    <source>
        <dbReference type="SAM" id="Phobius"/>
    </source>
</evidence>
<feature type="transmembrane region" description="Helical" evidence="1">
    <location>
        <begin position="210"/>
        <end position="228"/>
    </location>
</feature>
<evidence type="ECO:0000313" key="2">
    <source>
        <dbReference type="EMBL" id="OOS00280.1"/>
    </source>
</evidence>
<organism evidence="2 3">
    <name type="scientific">Haemophilus paracuniculus</name>
    <dbReference type="NCBI Taxonomy" id="734"/>
    <lineage>
        <taxon>Bacteria</taxon>
        <taxon>Pseudomonadati</taxon>
        <taxon>Pseudomonadota</taxon>
        <taxon>Gammaproteobacteria</taxon>
        <taxon>Pasteurellales</taxon>
        <taxon>Pasteurellaceae</taxon>
        <taxon>Haemophilus</taxon>
    </lineage>
</organism>
<evidence type="ECO:0000313" key="3">
    <source>
        <dbReference type="Proteomes" id="UP000190867"/>
    </source>
</evidence>
<gene>
    <name evidence="2" type="ORF">B0187_01985</name>
</gene>
<dbReference type="RefSeq" id="WP_078236195.1">
    <property type="nucleotide sequence ID" value="NZ_MUYA01000003.1"/>
</dbReference>
<sequence>MQWAKNLVNHPQITRLLNKAAEISHKVHTYFKDGSFGVAVYPFLMHPCFRKSCALFLKCLAVLASFLGVYYLFGELITASFSEAGLTAYFRHSTLELLTPVGTVIEEKEITLSPLWLVMNSQFVFQSLLFFFLYALGISHISDRKYRLFGLLFALFFSVGCMLIATSKGGKFTAGGLQSMGASLTFLFGNLTLLITGLELKNPKLAYFKKYSLIAGFIGFVSVITTLFWQSEFSPMLERISIYTIMIWEILAGFAIAQRKPLPL</sequence>
<dbReference type="STRING" id="734.B0187_01985"/>
<feature type="transmembrane region" description="Helical" evidence="1">
    <location>
        <begin position="148"/>
        <end position="165"/>
    </location>
</feature>
<dbReference type="EMBL" id="MUYA01000003">
    <property type="protein sequence ID" value="OOS00280.1"/>
    <property type="molecule type" value="Genomic_DNA"/>
</dbReference>